<dbReference type="OrthoDB" id="10547503at2759"/>
<dbReference type="Proteomes" id="UP000054995">
    <property type="component" value="Unassembled WGS sequence"/>
</dbReference>
<keyword evidence="2" id="KW-1185">Reference proteome</keyword>
<gene>
    <name evidence="1" type="ORF">T4D_9025</name>
</gene>
<name>A0A0V1FNV4_TRIPS</name>
<evidence type="ECO:0000313" key="1">
    <source>
        <dbReference type="EMBL" id="KRY87706.1"/>
    </source>
</evidence>
<sequence length="127" mass="14786">MGFHPSLNMMHLIQSVATDRWQLFKRAVVYLMACLQRLANKRDLSKEWHFLTKRKCNGTISRCSNTYVTCNDDCIRHVHPASSAFFCLSILGRPVFTKLLVLLHHLTFDSKMPVIWSEMRKLFNNGT</sequence>
<comment type="caution">
    <text evidence="1">The sequence shown here is derived from an EMBL/GenBank/DDBJ whole genome shotgun (WGS) entry which is preliminary data.</text>
</comment>
<organism evidence="1 2">
    <name type="scientific">Trichinella pseudospiralis</name>
    <name type="common">Parasitic roundworm</name>
    <dbReference type="NCBI Taxonomy" id="6337"/>
    <lineage>
        <taxon>Eukaryota</taxon>
        <taxon>Metazoa</taxon>
        <taxon>Ecdysozoa</taxon>
        <taxon>Nematoda</taxon>
        <taxon>Enoplea</taxon>
        <taxon>Dorylaimia</taxon>
        <taxon>Trichinellida</taxon>
        <taxon>Trichinellidae</taxon>
        <taxon>Trichinella</taxon>
    </lineage>
</organism>
<protein>
    <submittedName>
        <fullName evidence="1">Uncharacterized protein</fullName>
    </submittedName>
</protein>
<evidence type="ECO:0000313" key="2">
    <source>
        <dbReference type="Proteomes" id="UP000054995"/>
    </source>
</evidence>
<accession>A0A0V1FNV4</accession>
<proteinExistence type="predicted"/>
<reference evidence="1 2" key="1">
    <citation type="submission" date="2015-01" db="EMBL/GenBank/DDBJ databases">
        <title>Evolution of Trichinella species and genotypes.</title>
        <authorList>
            <person name="Korhonen P.K."/>
            <person name="Edoardo P."/>
            <person name="Giuseppe L.R."/>
            <person name="Gasser R.B."/>
        </authorList>
    </citation>
    <scope>NUCLEOTIDE SEQUENCE [LARGE SCALE GENOMIC DNA]</scope>
    <source>
        <strain evidence="1">ISS470</strain>
    </source>
</reference>
<dbReference type="EMBL" id="JYDT01000051">
    <property type="protein sequence ID" value="KRY87706.1"/>
    <property type="molecule type" value="Genomic_DNA"/>
</dbReference>